<feature type="domain" description="Helicase ATP-binding" evidence="13">
    <location>
        <begin position="202"/>
        <end position="367"/>
    </location>
</feature>
<evidence type="ECO:0000256" key="3">
    <source>
        <dbReference type="ARBA" id="ARBA00009687"/>
    </source>
</evidence>
<feature type="region of interest" description="Disordered" evidence="12">
    <location>
        <begin position="812"/>
        <end position="833"/>
    </location>
</feature>
<feature type="region of interest" description="Disordered" evidence="12">
    <location>
        <begin position="1038"/>
        <end position="1089"/>
    </location>
</feature>
<sequence>MATLSAQRDDDILSDVVPSNIVSRQETPGEGVESEYAEDVQEEDELISEAEDDGPSSSQANKSKDIADRQQKKQKRKAAEGKLQEKRHEMDKVKMADAIKRYSYLLGQTDLFRHFVDMKRARDPEYAALMDAQPKPKGRGRKKAIDKNARHRKSEKEEDEEMLKDGEMAADGKDQPYVFEESPSFISGLMRSYQLQGLNWMVSLHHNGLNGILADEMGLGKTLQTISFLAYLKHQTDTPGPHLIVVPKSTLQNWAREFQQWAPDFSVVVLSGSKEERAEIIANRLIPQDFQVCVTSYEICLIEKSALKKFSFEYIVIDEAHRIKNVDSLLSQIVRAFLSRGRLLITGTPLQNNLKELFALLNFICPEIFSDYSDLESFLHKDDSNVTDDEEKSKKVVEALHKILRPFLLRRVKSDVEKNLLPKKEINIYVGLTEMQRKWYRSVLEKDIDAVNGLTGKKEGKTRLMNMVMQLRKVTCHPYLFDGAEPGPPYTTDEHLINNSGKMIILDKLLQSMHEKGSRVLIFSQMSRVLDILEDYCLFRGFKYCRIDGSTAHEDRIAAIDDYNKPGSEKFIFLLTTRAGGLGINLTTADIVVLYDSDWNPQADLQAMDRAHRIGQTKQVYVFRFVTEETVEERMLERAAQKLRLDQLVIQQGRQQQSKAANKEELLEMITHGAEKLVNSNNSFIIDGDIDEIIHRGEERTAELNSKYEGLNLEDLSNFKSENTVQQWDGEDFRTGQRKSLNLNMLSLSKRERKLNYSVDSYFKETMRAGPSKTEKGPKVPRAPKQIQIQDFQFFPPRLAELQEQELAAHKRLNDIPATTREAGPDDTPESLEAERQAAQEFIDNAESLTEEELAEKWQLIQEGFEDWSRRDFQQFVRALETHGWTNDFELLASEIQDKTADDVAIYYPVFKKKWKELSEYPRIAARISEGEVKRTKRSNLELLLYKKIESVNYPMQELELNYPTTKGKVYSEEEDRYLLCRLNHYGMRADDVYERIKRDITEFPVFRFDWFFKSRSPQELQRRCNTLLGMIEKEAEVKQEEMKKGSASRGKKRSIDEVQKSEKASRSSTPASSMVTTAAKRPYKKKRA</sequence>
<dbReference type="InterPro" id="IPR015195">
    <property type="entry name" value="SLIDE"/>
</dbReference>
<dbReference type="InterPro" id="IPR036306">
    <property type="entry name" value="ISWI_HAND-dom_sf"/>
</dbReference>
<dbReference type="SMART" id="SM00717">
    <property type="entry name" value="SANT"/>
    <property type="match status" value="2"/>
</dbReference>
<dbReference type="Gene3D" id="3.40.50.10810">
    <property type="entry name" value="Tandem AAA-ATPase domain"/>
    <property type="match status" value="1"/>
</dbReference>
<evidence type="ECO:0000313" key="17">
    <source>
        <dbReference type="Proteomes" id="UP000030671"/>
    </source>
</evidence>
<dbReference type="PANTHER" id="PTHR45623">
    <property type="entry name" value="CHROMODOMAIN-HELICASE-DNA-BINDING PROTEIN 3-RELATED-RELATED"/>
    <property type="match status" value="1"/>
</dbReference>
<dbReference type="OrthoDB" id="5857104at2759"/>
<evidence type="ECO:0000259" key="14">
    <source>
        <dbReference type="PROSITE" id="PS51194"/>
    </source>
</evidence>
<dbReference type="GO" id="GO:0005524">
    <property type="term" value="F:ATP binding"/>
    <property type="evidence" value="ECO:0007669"/>
    <property type="project" value="UniProtKB-KW"/>
</dbReference>
<evidence type="ECO:0000256" key="11">
    <source>
        <dbReference type="ARBA" id="ARBA00023242"/>
    </source>
</evidence>
<dbReference type="GO" id="GO:0003677">
    <property type="term" value="F:DNA binding"/>
    <property type="evidence" value="ECO:0007669"/>
    <property type="project" value="UniProtKB-KW"/>
</dbReference>
<feature type="compositionally biased region" description="Basic and acidic residues" evidence="12">
    <location>
        <begin position="62"/>
        <end position="89"/>
    </location>
</feature>
<dbReference type="Pfam" id="PF00176">
    <property type="entry name" value="SNF2-rel_dom"/>
    <property type="match status" value="1"/>
</dbReference>
<gene>
    <name evidence="16" type="ORF">HETIRDRAFT_153488</name>
</gene>
<dbReference type="InterPro" id="IPR049730">
    <property type="entry name" value="SNF2/RAD54-like_C"/>
</dbReference>
<evidence type="ECO:0000256" key="1">
    <source>
        <dbReference type="ARBA" id="ARBA00004123"/>
    </source>
</evidence>
<comment type="similarity">
    <text evidence="3">Belongs to the SNF2/RAD54 helicase family. ISWI subfamily.</text>
</comment>
<dbReference type="GO" id="GO:0003678">
    <property type="term" value="F:DNA helicase activity"/>
    <property type="evidence" value="ECO:0007669"/>
    <property type="project" value="UniProtKB-EC"/>
</dbReference>
<dbReference type="Proteomes" id="UP000030671">
    <property type="component" value="Unassembled WGS sequence"/>
</dbReference>
<dbReference type="HOGENOM" id="CLU_000315_0_2_1"/>
<dbReference type="eggNOG" id="KOG0385">
    <property type="taxonomic scope" value="Eukaryota"/>
</dbReference>
<keyword evidence="6" id="KW-0378">Hydrolase</keyword>
<dbReference type="SUPFAM" id="SSF101224">
    <property type="entry name" value="HAND domain of the nucleosome remodeling ATPase ISWI"/>
    <property type="match status" value="1"/>
</dbReference>
<evidence type="ECO:0000256" key="9">
    <source>
        <dbReference type="ARBA" id="ARBA00022853"/>
    </source>
</evidence>
<dbReference type="Pfam" id="PF00271">
    <property type="entry name" value="Helicase_C"/>
    <property type="match status" value="1"/>
</dbReference>
<feature type="compositionally biased region" description="Basic and acidic residues" evidence="12">
    <location>
        <begin position="1054"/>
        <end position="1066"/>
    </location>
</feature>
<evidence type="ECO:0000256" key="10">
    <source>
        <dbReference type="ARBA" id="ARBA00023125"/>
    </source>
</evidence>
<keyword evidence="11" id="KW-0539">Nucleus</keyword>
<reference evidence="16 17" key="1">
    <citation type="journal article" date="2012" name="New Phytol.">
        <title>Insight into trade-off between wood decay and parasitism from the genome of a fungal forest pathogen.</title>
        <authorList>
            <person name="Olson A."/>
            <person name="Aerts A."/>
            <person name="Asiegbu F."/>
            <person name="Belbahri L."/>
            <person name="Bouzid O."/>
            <person name="Broberg A."/>
            <person name="Canback B."/>
            <person name="Coutinho P.M."/>
            <person name="Cullen D."/>
            <person name="Dalman K."/>
            <person name="Deflorio G."/>
            <person name="van Diepen L.T."/>
            <person name="Dunand C."/>
            <person name="Duplessis S."/>
            <person name="Durling M."/>
            <person name="Gonthier P."/>
            <person name="Grimwood J."/>
            <person name="Fossdal C.G."/>
            <person name="Hansson D."/>
            <person name="Henrissat B."/>
            <person name="Hietala A."/>
            <person name="Himmelstrand K."/>
            <person name="Hoffmeister D."/>
            <person name="Hogberg N."/>
            <person name="James T.Y."/>
            <person name="Karlsson M."/>
            <person name="Kohler A."/>
            <person name="Kues U."/>
            <person name="Lee Y.H."/>
            <person name="Lin Y.C."/>
            <person name="Lind M."/>
            <person name="Lindquist E."/>
            <person name="Lombard V."/>
            <person name="Lucas S."/>
            <person name="Lunden K."/>
            <person name="Morin E."/>
            <person name="Murat C."/>
            <person name="Park J."/>
            <person name="Raffaello T."/>
            <person name="Rouze P."/>
            <person name="Salamov A."/>
            <person name="Schmutz J."/>
            <person name="Solheim H."/>
            <person name="Stahlberg J."/>
            <person name="Velez H."/>
            <person name="de Vries R.P."/>
            <person name="Wiebenga A."/>
            <person name="Woodward S."/>
            <person name="Yakovlev I."/>
            <person name="Garbelotto M."/>
            <person name="Martin F."/>
            <person name="Grigoriev I.V."/>
            <person name="Stenlid J."/>
        </authorList>
    </citation>
    <scope>NUCLEOTIDE SEQUENCE [LARGE SCALE GENOMIC DNA]</scope>
    <source>
        <strain evidence="16 17">TC 32-1</strain>
    </source>
</reference>
<feature type="domain" description="Helicase C-terminal" evidence="14">
    <location>
        <begin position="505"/>
        <end position="656"/>
    </location>
</feature>
<dbReference type="Pfam" id="PF09111">
    <property type="entry name" value="SLIDE"/>
    <property type="match status" value="1"/>
</dbReference>
<dbReference type="SMART" id="SM00490">
    <property type="entry name" value="HELICc"/>
    <property type="match status" value="1"/>
</dbReference>
<dbReference type="PROSITE" id="PS51293">
    <property type="entry name" value="SANT"/>
    <property type="match status" value="1"/>
</dbReference>
<dbReference type="SMART" id="SM00487">
    <property type="entry name" value="DEXDc"/>
    <property type="match status" value="1"/>
</dbReference>
<dbReference type="GeneID" id="20667434"/>
<proteinExistence type="inferred from homology"/>
<dbReference type="InterPro" id="IPR000330">
    <property type="entry name" value="SNF2_N"/>
</dbReference>
<name>W4KKP4_HETIT</name>
<dbReference type="Pfam" id="PF09110">
    <property type="entry name" value="HAND"/>
    <property type="match status" value="1"/>
</dbReference>
<dbReference type="RefSeq" id="XP_009540443.1">
    <property type="nucleotide sequence ID" value="XM_009542148.1"/>
</dbReference>
<feature type="compositionally biased region" description="Polar residues" evidence="12">
    <location>
        <begin position="1067"/>
        <end position="1077"/>
    </location>
</feature>
<dbReference type="Gene3D" id="1.10.10.60">
    <property type="entry name" value="Homeodomain-like"/>
    <property type="match status" value="2"/>
</dbReference>
<dbReference type="PANTHER" id="PTHR45623:SF49">
    <property type="entry name" value="SWI_SNF-RELATED MATRIX-ASSOCIATED ACTIN-DEPENDENT REGULATOR OF CHROMATIN SUBFAMILY A MEMBER 5"/>
    <property type="match status" value="1"/>
</dbReference>
<dbReference type="PROSITE" id="PS51194">
    <property type="entry name" value="HELICASE_CTER"/>
    <property type="match status" value="1"/>
</dbReference>
<dbReference type="GO" id="GO:0000785">
    <property type="term" value="C:chromatin"/>
    <property type="evidence" value="ECO:0007669"/>
    <property type="project" value="TreeGrafter"/>
</dbReference>
<evidence type="ECO:0000259" key="13">
    <source>
        <dbReference type="PROSITE" id="PS51192"/>
    </source>
</evidence>
<dbReference type="InterPro" id="IPR015194">
    <property type="entry name" value="ISWI_HAND-dom"/>
</dbReference>
<dbReference type="FunFam" id="3.40.50.300:FF:000082">
    <property type="entry name" value="ISWI chromatin remodeling complex ATPase ISW1"/>
    <property type="match status" value="1"/>
</dbReference>
<dbReference type="CDD" id="cd00167">
    <property type="entry name" value="SANT"/>
    <property type="match status" value="1"/>
</dbReference>
<dbReference type="InterPro" id="IPR009057">
    <property type="entry name" value="Homeodomain-like_sf"/>
</dbReference>
<dbReference type="EC" id="3.6.4.12" evidence="4"/>
<feature type="domain" description="SANT" evidence="15">
    <location>
        <begin position="863"/>
        <end position="916"/>
    </location>
</feature>
<evidence type="ECO:0000256" key="6">
    <source>
        <dbReference type="ARBA" id="ARBA00022801"/>
    </source>
</evidence>
<dbReference type="CDD" id="cd18793">
    <property type="entry name" value="SF2_C_SNF"/>
    <property type="match status" value="1"/>
</dbReference>
<comment type="similarity">
    <text evidence="2">Belongs to the SNF2/RAD54 helicase family. SWR1 subfamily.</text>
</comment>
<dbReference type="Gene3D" id="1.10.1040.30">
    <property type="entry name" value="ISWI, HAND domain"/>
    <property type="match status" value="1"/>
</dbReference>
<evidence type="ECO:0000256" key="12">
    <source>
        <dbReference type="SAM" id="MobiDB-lite"/>
    </source>
</evidence>
<dbReference type="InterPro" id="IPR038718">
    <property type="entry name" value="SNF2-like_sf"/>
</dbReference>
<dbReference type="PROSITE" id="PS51192">
    <property type="entry name" value="HELICASE_ATP_BIND_1"/>
    <property type="match status" value="1"/>
</dbReference>
<keyword evidence="17" id="KW-1185">Reference proteome</keyword>
<accession>W4KKP4</accession>
<dbReference type="STRING" id="747525.W4KKP4"/>
<keyword evidence="10" id="KW-0238">DNA-binding</keyword>
<dbReference type="GO" id="GO:0005634">
    <property type="term" value="C:nucleus"/>
    <property type="evidence" value="ECO:0007669"/>
    <property type="project" value="UniProtKB-SubCell"/>
</dbReference>
<keyword evidence="9" id="KW-0156">Chromatin regulator</keyword>
<feature type="region of interest" description="Disordered" evidence="12">
    <location>
        <begin position="1"/>
        <end position="89"/>
    </location>
</feature>
<evidence type="ECO:0000256" key="4">
    <source>
        <dbReference type="ARBA" id="ARBA00012551"/>
    </source>
</evidence>
<dbReference type="InterPro" id="IPR017884">
    <property type="entry name" value="SANT_dom"/>
</dbReference>
<dbReference type="InterPro" id="IPR027417">
    <property type="entry name" value="P-loop_NTPase"/>
</dbReference>
<dbReference type="InterPro" id="IPR001005">
    <property type="entry name" value="SANT/Myb"/>
</dbReference>
<evidence type="ECO:0000256" key="5">
    <source>
        <dbReference type="ARBA" id="ARBA00022741"/>
    </source>
</evidence>
<feature type="region of interest" description="Disordered" evidence="12">
    <location>
        <begin position="131"/>
        <end position="167"/>
    </location>
</feature>
<comment type="subcellular location">
    <subcellularLocation>
        <location evidence="1">Nucleus</location>
    </subcellularLocation>
</comment>
<feature type="compositionally biased region" description="Acidic residues" evidence="12">
    <location>
        <begin position="32"/>
        <end position="54"/>
    </location>
</feature>
<keyword evidence="8" id="KW-0067">ATP-binding</keyword>
<dbReference type="AlphaFoldDB" id="W4KKP4"/>
<dbReference type="GO" id="GO:0140658">
    <property type="term" value="F:ATP-dependent chromatin remodeler activity"/>
    <property type="evidence" value="ECO:0007669"/>
    <property type="project" value="TreeGrafter"/>
</dbReference>
<protein>
    <recommendedName>
        <fullName evidence="4">DNA helicase</fullName>
        <ecNumber evidence="4">3.6.4.12</ecNumber>
    </recommendedName>
</protein>
<dbReference type="InterPro" id="IPR014001">
    <property type="entry name" value="Helicase_ATP-bd"/>
</dbReference>
<keyword evidence="5" id="KW-0547">Nucleotide-binding</keyword>
<evidence type="ECO:0000256" key="2">
    <source>
        <dbReference type="ARBA" id="ARBA00009220"/>
    </source>
</evidence>
<dbReference type="KEGG" id="hir:HETIRDRAFT_153488"/>
<dbReference type="GO" id="GO:0042393">
    <property type="term" value="F:histone binding"/>
    <property type="evidence" value="ECO:0007669"/>
    <property type="project" value="TreeGrafter"/>
</dbReference>
<dbReference type="Gene3D" id="3.40.50.300">
    <property type="entry name" value="P-loop containing nucleotide triphosphate hydrolases"/>
    <property type="match status" value="1"/>
</dbReference>
<dbReference type="EMBL" id="KI925454">
    <property type="protein sequence ID" value="ETW86418.1"/>
    <property type="molecule type" value="Genomic_DNA"/>
</dbReference>
<evidence type="ECO:0000313" key="16">
    <source>
        <dbReference type="EMBL" id="ETW86418.1"/>
    </source>
</evidence>
<organism evidence="16 17">
    <name type="scientific">Heterobasidion irregulare (strain TC 32-1)</name>
    <dbReference type="NCBI Taxonomy" id="747525"/>
    <lineage>
        <taxon>Eukaryota</taxon>
        <taxon>Fungi</taxon>
        <taxon>Dikarya</taxon>
        <taxon>Basidiomycota</taxon>
        <taxon>Agaricomycotina</taxon>
        <taxon>Agaricomycetes</taxon>
        <taxon>Russulales</taxon>
        <taxon>Bondarzewiaceae</taxon>
        <taxon>Heterobasidion</taxon>
        <taxon>Heterobasidion annosum species complex</taxon>
    </lineage>
</organism>
<keyword evidence="7" id="KW-0347">Helicase</keyword>
<evidence type="ECO:0000259" key="15">
    <source>
        <dbReference type="PROSITE" id="PS51293"/>
    </source>
</evidence>
<dbReference type="GO" id="GO:0034728">
    <property type="term" value="P:nucleosome organization"/>
    <property type="evidence" value="ECO:0007669"/>
    <property type="project" value="TreeGrafter"/>
</dbReference>
<evidence type="ECO:0000256" key="7">
    <source>
        <dbReference type="ARBA" id="ARBA00022806"/>
    </source>
</evidence>
<dbReference type="SUPFAM" id="SSF46689">
    <property type="entry name" value="Homeodomain-like"/>
    <property type="match status" value="2"/>
</dbReference>
<dbReference type="InterPro" id="IPR001650">
    <property type="entry name" value="Helicase_C-like"/>
</dbReference>
<dbReference type="SUPFAM" id="SSF52540">
    <property type="entry name" value="P-loop containing nucleoside triphosphate hydrolases"/>
    <property type="match status" value="2"/>
</dbReference>
<evidence type="ECO:0000256" key="8">
    <source>
        <dbReference type="ARBA" id="ARBA00022840"/>
    </source>
</evidence>
<dbReference type="FunFam" id="3.40.50.10810:FF:000005">
    <property type="entry name" value="Photoperiod-independent early flowering 1"/>
    <property type="match status" value="1"/>
</dbReference>
<dbReference type="GO" id="GO:0016887">
    <property type="term" value="F:ATP hydrolysis activity"/>
    <property type="evidence" value="ECO:0007669"/>
    <property type="project" value="TreeGrafter"/>
</dbReference>
<dbReference type="InParanoid" id="W4KKP4"/>
<dbReference type="GO" id="GO:0031491">
    <property type="term" value="F:nucleosome binding"/>
    <property type="evidence" value="ECO:0007669"/>
    <property type="project" value="InterPro"/>
</dbReference>